<dbReference type="SUPFAM" id="SSF54695">
    <property type="entry name" value="POZ domain"/>
    <property type="match status" value="1"/>
</dbReference>
<keyword evidence="2" id="KW-0677">Repeat</keyword>
<dbReference type="GO" id="GO:0003779">
    <property type="term" value="F:actin binding"/>
    <property type="evidence" value="ECO:0007669"/>
    <property type="project" value="UniProtKB-KW"/>
</dbReference>
<dbReference type="Pfam" id="PF00651">
    <property type="entry name" value="BTB"/>
    <property type="match status" value="1"/>
</dbReference>
<evidence type="ECO:0000256" key="2">
    <source>
        <dbReference type="ARBA" id="ARBA00022737"/>
    </source>
</evidence>
<dbReference type="SMART" id="SM00225">
    <property type="entry name" value="BTB"/>
    <property type="match status" value="1"/>
</dbReference>
<keyword evidence="1" id="KW-0880">Kelch repeat</keyword>
<dbReference type="EMBL" id="JASPKZ010008860">
    <property type="protein sequence ID" value="KAJ9578774.1"/>
    <property type="molecule type" value="Genomic_DNA"/>
</dbReference>
<sequence>MEKNNPFDVVLKVGDVNFPCHRKTLADYSPYFQAMFSDRFIEKDKECIEIQGVDSEAMAMLLQSIYKKEELNLLTSQNILSILQASSMLQFESIQKTCIDLIVHEWLNITTCLQTMKTAHQLDLITLYQKARALALWEFSKVKMTDAFLDLSIDQVSEYLENDALNTTESEFEVFEAGLSWIQFKPLQRSRYLNKVLECIRYCDISVSDIRTMFLYPFINEDLECQQILKCILCIKEGKEVREQSPRQSIESVDSDNYMESRQKKIKTCMCIEIEKKETNSLIDKCCRCCTGIQEPITPSDEIQHSNDTDSERDTFSIKIITSATQLLSKSQRTLPFVPCVVGHKMDKNEKRKDINDEIRKSISYNGKPYIIYFQEGKSHHPIPFLHLSKANEGPLEPTGYKVICRGRDLYIIGGELLLGHGNWNCSIWKYDLITESWTYETSISTPRRHHSICCHGDYIYIIGGFGRHRVIMNSVERYHIESKCWDRRAPLPRNLYSVACCTFNEHIFVFGPQVYIYHPSSDNWFVLSEAILPSGAAFTSAMPYGKSIYLTCIYSRELTRFTPHLNGNEKQVSRFESVGSFVHNTSNTCLVHDVIYSFSTDDLENTFVEAYYIAENKFNILWDSVSMENNDILDFSAKHSIGCFPLLKY</sequence>
<name>A0AAD8E6P3_DIPPU</name>
<dbReference type="Proteomes" id="UP001233999">
    <property type="component" value="Unassembled WGS sequence"/>
</dbReference>
<dbReference type="PANTHER" id="PTHR24412:SF480">
    <property type="entry name" value="KELCH-LIKE PROTEIN 8"/>
    <property type="match status" value="1"/>
</dbReference>
<dbReference type="AlphaFoldDB" id="A0AAD8E6P3"/>
<reference evidence="5" key="1">
    <citation type="journal article" date="2023" name="IScience">
        <title>Live-bearing cockroach genome reveals convergent evolutionary mechanisms linked to viviparity in insects and beyond.</title>
        <authorList>
            <person name="Fouks B."/>
            <person name="Harrison M.C."/>
            <person name="Mikhailova A.A."/>
            <person name="Marchal E."/>
            <person name="English S."/>
            <person name="Carruthers M."/>
            <person name="Jennings E.C."/>
            <person name="Chiamaka E.L."/>
            <person name="Frigard R.A."/>
            <person name="Pippel M."/>
            <person name="Attardo G.M."/>
            <person name="Benoit J.B."/>
            <person name="Bornberg-Bauer E."/>
            <person name="Tobe S.S."/>
        </authorList>
    </citation>
    <scope>NUCLEOTIDE SEQUENCE</scope>
    <source>
        <strain evidence="5">Stay&amp;Tobe</strain>
    </source>
</reference>
<dbReference type="Gene3D" id="3.30.710.10">
    <property type="entry name" value="Potassium Channel Kv1.1, Chain A"/>
    <property type="match status" value="1"/>
</dbReference>
<dbReference type="SMART" id="SM00875">
    <property type="entry name" value="BACK"/>
    <property type="match status" value="1"/>
</dbReference>
<dbReference type="InterPro" id="IPR000210">
    <property type="entry name" value="BTB/POZ_dom"/>
</dbReference>
<feature type="domain" description="BTB" evidence="4">
    <location>
        <begin position="7"/>
        <end position="66"/>
    </location>
</feature>
<dbReference type="InterPro" id="IPR015915">
    <property type="entry name" value="Kelch-typ_b-propeller"/>
</dbReference>
<dbReference type="Gene3D" id="2.120.10.80">
    <property type="entry name" value="Kelch-type beta propeller"/>
    <property type="match status" value="1"/>
</dbReference>
<protein>
    <recommendedName>
        <fullName evidence="4">BTB domain-containing protein</fullName>
    </recommendedName>
</protein>
<accession>A0AAD8E6P3</accession>
<gene>
    <name evidence="5" type="ORF">L9F63_004982</name>
</gene>
<dbReference type="Pfam" id="PF01344">
    <property type="entry name" value="Kelch_1"/>
    <property type="match status" value="1"/>
</dbReference>
<dbReference type="PANTHER" id="PTHR24412">
    <property type="entry name" value="KELCH PROTEIN"/>
    <property type="match status" value="1"/>
</dbReference>
<evidence type="ECO:0000313" key="5">
    <source>
        <dbReference type="EMBL" id="KAJ9578774.1"/>
    </source>
</evidence>
<keyword evidence="6" id="KW-1185">Reference proteome</keyword>
<comment type="caution">
    <text evidence="5">The sequence shown here is derived from an EMBL/GenBank/DDBJ whole genome shotgun (WGS) entry which is preliminary data.</text>
</comment>
<evidence type="ECO:0000256" key="3">
    <source>
        <dbReference type="ARBA" id="ARBA00023203"/>
    </source>
</evidence>
<evidence type="ECO:0000313" key="6">
    <source>
        <dbReference type="Proteomes" id="UP001233999"/>
    </source>
</evidence>
<organism evidence="5 6">
    <name type="scientific">Diploptera punctata</name>
    <name type="common">Pacific beetle cockroach</name>
    <dbReference type="NCBI Taxonomy" id="6984"/>
    <lineage>
        <taxon>Eukaryota</taxon>
        <taxon>Metazoa</taxon>
        <taxon>Ecdysozoa</taxon>
        <taxon>Arthropoda</taxon>
        <taxon>Hexapoda</taxon>
        <taxon>Insecta</taxon>
        <taxon>Pterygota</taxon>
        <taxon>Neoptera</taxon>
        <taxon>Polyneoptera</taxon>
        <taxon>Dictyoptera</taxon>
        <taxon>Blattodea</taxon>
        <taxon>Blaberoidea</taxon>
        <taxon>Blaberidae</taxon>
        <taxon>Diplopterinae</taxon>
        <taxon>Diploptera</taxon>
    </lineage>
</organism>
<dbReference type="Pfam" id="PF07707">
    <property type="entry name" value="BACK"/>
    <property type="match status" value="1"/>
</dbReference>
<dbReference type="SUPFAM" id="SSF117281">
    <property type="entry name" value="Kelch motif"/>
    <property type="match status" value="1"/>
</dbReference>
<dbReference type="PROSITE" id="PS50097">
    <property type="entry name" value="BTB"/>
    <property type="match status" value="1"/>
</dbReference>
<dbReference type="InterPro" id="IPR006652">
    <property type="entry name" value="Kelch_1"/>
</dbReference>
<dbReference type="Gene3D" id="1.25.40.420">
    <property type="match status" value="1"/>
</dbReference>
<keyword evidence="3" id="KW-0009">Actin-binding</keyword>
<evidence type="ECO:0000256" key="1">
    <source>
        <dbReference type="ARBA" id="ARBA00022441"/>
    </source>
</evidence>
<reference evidence="5" key="2">
    <citation type="submission" date="2023-05" db="EMBL/GenBank/DDBJ databases">
        <authorList>
            <person name="Fouks B."/>
        </authorList>
    </citation>
    <scope>NUCLEOTIDE SEQUENCE</scope>
    <source>
        <strain evidence="5">Stay&amp;Tobe</strain>
        <tissue evidence="5">Testes</tissue>
    </source>
</reference>
<proteinExistence type="predicted"/>
<dbReference type="InterPro" id="IPR011333">
    <property type="entry name" value="SKP1/BTB/POZ_sf"/>
</dbReference>
<evidence type="ECO:0000259" key="4">
    <source>
        <dbReference type="PROSITE" id="PS50097"/>
    </source>
</evidence>
<dbReference type="InterPro" id="IPR011705">
    <property type="entry name" value="BACK"/>
</dbReference>
<dbReference type="SMART" id="SM00612">
    <property type="entry name" value="Kelch"/>
    <property type="match status" value="2"/>
</dbReference>